<evidence type="ECO:0000313" key="2">
    <source>
        <dbReference type="EMBL" id="NIH55503.1"/>
    </source>
</evidence>
<reference evidence="2 3" key="1">
    <citation type="submission" date="2020-02" db="EMBL/GenBank/DDBJ databases">
        <title>Sequencing the genomes of 1000 actinobacteria strains.</title>
        <authorList>
            <person name="Klenk H.-P."/>
        </authorList>
    </citation>
    <scope>NUCLEOTIDE SEQUENCE [LARGE SCALE GENOMIC DNA]</scope>
    <source>
        <strain evidence="2 3">DSM 19609</strain>
    </source>
</reference>
<accession>A0ABX0SAT4</accession>
<dbReference type="Proteomes" id="UP000749311">
    <property type="component" value="Unassembled WGS sequence"/>
</dbReference>
<evidence type="ECO:0000259" key="1">
    <source>
        <dbReference type="Pfam" id="PF15579"/>
    </source>
</evidence>
<dbReference type="EMBL" id="JAAMOZ010000001">
    <property type="protein sequence ID" value="NIH55503.1"/>
    <property type="molecule type" value="Genomic_DNA"/>
</dbReference>
<organism evidence="2 3">
    <name type="scientific">Brooklawnia cerclae</name>
    <dbReference type="NCBI Taxonomy" id="349934"/>
    <lineage>
        <taxon>Bacteria</taxon>
        <taxon>Bacillati</taxon>
        <taxon>Actinomycetota</taxon>
        <taxon>Actinomycetes</taxon>
        <taxon>Propionibacteriales</taxon>
        <taxon>Propionibacteriaceae</taxon>
        <taxon>Brooklawnia</taxon>
    </lineage>
</organism>
<dbReference type="InterPro" id="IPR028969">
    <property type="entry name" value="Imm52"/>
</dbReference>
<comment type="caution">
    <text evidence="2">The sequence shown here is derived from an EMBL/GenBank/DDBJ whole genome shotgun (WGS) entry which is preliminary data.</text>
</comment>
<feature type="domain" description="Immunity protein 52" evidence="1">
    <location>
        <begin position="14"/>
        <end position="110"/>
    </location>
</feature>
<name>A0ABX0SAT4_9ACTN</name>
<keyword evidence="3" id="KW-1185">Reference proteome</keyword>
<sequence>MIVNSFLLDFPSPNEDGEHADRLYRPETASTIIQAVVLAWEPDWATWVTPTMRNNQGRQPGELVVGWFTYIRGVTVTSLPAGAARRFADGTLIQAAPEFADVTADTVVATRDALRSQSALQPAT</sequence>
<dbReference type="Pfam" id="PF15579">
    <property type="entry name" value="Imm52"/>
    <property type="match status" value="1"/>
</dbReference>
<protein>
    <recommendedName>
        <fullName evidence="1">Immunity protein 52 domain-containing protein</fullName>
    </recommendedName>
</protein>
<proteinExistence type="predicted"/>
<evidence type="ECO:0000313" key="3">
    <source>
        <dbReference type="Proteomes" id="UP000749311"/>
    </source>
</evidence>
<gene>
    <name evidence="2" type="ORF">FB473_000148</name>
</gene>